<reference evidence="2" key="1">
    <citation type="submission" date="2016-11" db="UniProtKB">
        <authorList>
            <consortium name="WormBaseParasite"/>
        </authorList>
    </citation>
    <scope>IDENTIFICATION</scope>
    <source>
        <strain evidence="2">KR3021</strain>
    </source>
</reference>
<evidence type="ECO:0000313" key="1">
    <source>
        <dbReference type="Proteomes" id="UP000095286"/>
    </source>
</evidence>
<dbReference type="WBParaSite" id="RSKR_0000853500.1">
    <property type="protein sequence ID" value="RSKR_0000853500.1"/>
    <property type="gene ID" value="RSKR_0000853500"/>
</dbReference>
<accession>A0AC35U8Y1</accession>
<organism evidence="1 2">
    <name type="scientific">Rhabditophanes sp. KR3021</name>
    <dbReference type="NCBI Taxonomy" id="114890"/>
    <lineage>
        <taxon>Eukaryota</taxon>
        <taxon>Metazoa</taxon>
        <taxon>Ecdysozoa</taxon>
        <taxon>Nematoda</taxon>
        <taxon>Chromadorea</taxon>
        <taxon>Rhabditida</taxon>
        <taxon>Tylenchina</taxon>
        <taxon>Panagrolaimomorpha</taxon>
        <taxon>Strongyloidoidea</taxon>
        <taxon>Alloionematidae</taxon>
        <taxon>Rhabditophanes</taxon>
    </lineage>
</organism>
<proteinExistence type="predicted"/>
<evidence type="ECO:0000313" key="2">
    <source>
        <dbReference type="WBParaSite" id="RSKR_0000853500.1"/>
    </source>
</evidence>
<dbReference type="Proteomes" id="UP000095286">
    <property type="component" value="Unplaced"/>
</dbReference>
<sequence>MYMVVKLENVYNSTGLVLEDKSNLINVEITNSLIENIPSAFWDAIKNVRQLSLRRNNLTKIPNMIRNFTKLQKLTLKGNSISEISHQDVLFISKIKVVDLAKNQIEFWPNYIDASEVTATSFILKLDLSYNNLKHLFANSFWQLPSLAFLNLSNNKLSSFDKDLFKGLSMVTTIDLKSNNITIIYALSFRTNFVLEKLYLQHNDISIVQDGAFFNSKEMKHLNLSYNHLTTLANTWTFGLRYLDVLDISYNQISWIRPNFFHQSSHLKYLNISHNHLQRVLPNVFSSLSDLKVLSLSHNQIEHLNKQSLNGMHSLTDLDLSSNGLAVCLQDGLVLADLSMPSLHFLNFSANRLLVLPPYTFKYFPNLNGLDLTANPVVTIHPNAFYNLNLTRLYFESQSLNCDCRLRWFSKWLQESTFEESRILAQCSRPSNFINMDMQGLDFDNITCAEKDPYIQLVLQLPKEMNAIEGKENSIVCSGYGASPINVQWKIYEKEQTYILDNFNNDKDIEITVNNTLITNGSSFESVSSVLRFKKVTSANEAQYQCIMSNPYGPVYSGRSMVSVVSIPIFVERPQSVLVSEGETIRLKCKADGIPPPIIKWSKGNDNFFPAAFERRLHIDDDENSDDFYILKAKVKDTGEYTCNAENAASTSKEKVLVVVVEQPSSNSLNETTIEIEETDTLNINCVDSQLDSFDWQEYLEIEWIKNNNLTMDQVESTAHFCINDTLIEDRGKYTCIIRSKNGDKQYEKSFYVDIHERSNFRSAIKREIKANGSYIAIFIGIFIAFIVSAIVLGKKLLQKPNQTNIPEIGVEEEMTNMLNK</sequence>
<name>A0AC35U8Y1_9BILA</name>
<protein>
    <submittedName>
        <fullName evidence="2">Ig-like domain-containing protein</fullName>
    </submittedName>
</protein>